<dbReference type="InterPro" id="IPR030395">
    <property type="entry name" value="GP_PDE_dom"/>
</dbReference>
<feature type="domain" description="GP-PDE" evidence="1">
    <location>
        <begin position="1"/>
        <end position="228"/>
    </location>
</feature>
<organism evidence="2">
    <name type="scientific">Fervidobacterium thailandense</name>
    <dbReference type="NCBI Taxonomy" id="1008305"/>
    <lineage>
        <taxon>Bacteria</taxon>
        <taxon>Thermotogati</taxon>
        <taxon>Thermotogota</taxon>
        <taxon>Thermotogae</taxon>
        <taxon>Thermotogales</taxon>
        <taxon>Fervidobacteriaceae</taxon>
        <taxon>Fervidobacterium</taxon>
    </lineage>
</organism>
<dbReference type="PANTHER" id="PTHR46211">
    <property type="entry name" value="GLYCEROPHOSPHORYL DIESTER PHOSPHODIESTERASE"/>
    <property type="match status" value="1"/>
</dbReference>
<name>A0A7C4WA69_9BACT</name>
<comment type="caution">
    <text evidence="2">The sequence shown here is derived from an EMBL/GenBank/DDBJ whole genome shotgun (WGS) entry which is preliminary data.</text>
</comment>
<dbReference type="PROSITE" id="PS51704">
    <property type="entry name" value="GP_PDE"/>
    <property type="match status" value="1"/>
</dbReference>
<evidence type="ECO:0000313" key="2">
    <source>
        <dbReference type="EMBL" id="HGU40831.1"/>
    </source>
</evidence>
<gene>
    <name evidence="2" type="ORF">ENT77_06500</name>
</gene>
<dbReference type="Pfam" id="PF03009">
    <property type="entry name" value="GDPD"/>
    <property type="match status" value="1"/>
</dbReference>
<dbReference type="InterPro" id="IPR017946">
    <property type="entry name" value="PLC-like_Pdiesterase_TIM-brl"/>
</dbReference>
<dbReference type="Gene3D" id="3.20.20.190">
    <property type="entry name" value="Phosphatidylinositol (PI) phosphodiesterase"/>
    <property type="match status" value="1"/>
</dbReference>
<evidence type="ECO:0000259" key="1">
    <source>
        <dbReference type="PROSITE" id="PS51704"/>
    </source>
</evidence>
<dbReference type="PANTHER" id="PTHR46211:SF1">
    <property type="entry name" value="GLYCEROPHOSPHODIESTER PHOSPHODIESTERASE, CYTOPLASMIC"/>
    <property type="match status" value="1"/>
</dbReference>
<accession>A0A7C4WA69</accession>
<dbReference type="SUPFAM" id="SSF51695">
    <property type="entry name" value="PLC-like phosphodiesterases"/>
    <property type="match status" value="1"/>
</dbReference>
<proteinExistence type="predicted"/>
<sequence length="228" mass="26175">MKVLGHRGIPVLHPENTIKSFLTALRYGADGLETDVRLTADGVPVLIHDEDLERLAGKSLKVSRLTLSELKEFSINGEKVPTLEEFLRVIPPGKWVNLELKEAEAGELAVKFALSHYDGHLVFSSFDHELIEFLKWKYGQANFGYLFDERHKNLSFKDIRKLFAQRTFSAHMPIELKLIDPRKFLAVCNLVKSLNLKLVLWTVNEPSLIEDIREFLDFVITDDVRLFT</sequence>
<protein>
    <submittedName>
        <fullName evidence="2">Glycerophosphodiester phosphodiesterase</fullName>
    </submittedName>
</protein>
<dbReference type="GO" id="GO:0008081">
    <property type="term" value="F:phosphoric diester hydrolase activity"/>
    <property type="evidence" value="ECO:0007669"/>
    <property type="project" value="InterPro"/>
</dbReference>
<dbReference type="AlphaFoldDB" id="A0A7C4WA69"/>
<dbReference type="GO" id="GO:0006629">
    <property type="term" value="P:lipid metabolic process"/>
    <property type="evidence" value="ECO:0007669"/>
    <property type="project" value="InterPro"/>
</dbReference>
<dbReference type="EMBL" id="DSZY01000029">
    <property type="protein sequence ID" value="HGU40831.1"/>
    <property type="molecule type" value="Genomic_DNA"/>
</dbReference>
<reference evidence="2" key="1">
    <citation type="journal article" date="2020" name="mSystems">
        <title>Genome- and Community-Level Interaction Insights into Carbon Utilization and Element Cycling Functions of Hydrothermarchaeota in Hydrothermal Sediment.</title>
        <authorList>
            <person name="Zhou Z."/>
            <person name="Liu Y."/>
            <person name="Xu W."/>
            <person name="Pan J."/>
            <person name="Luo Z.H."/>
            <person name="Li M."/>
        </authorList>
    </citation>
    <scope>NUCLEOTIDE SEQUENCE [LARGE SCALE GENOMIC DNA]</scope>
    <source>
        <strain evidence="2">SpSt-609</strain>
    </source>
</reference>